<keyword evidence="3 5" id="KW-0687">Ribonucleoprotein</keyword>
<keyword evidence="2 5" id="KW-0689">Ribosomal protein</keyword>
<dbReference type="Pfam" id="PF01783">
    <property type="entry name" value="Ribosomal_L32p"/>
    <property type="match status" value="1"/>
</dbReference>
<dbReference type="GO" id="GO:0015934">
    <property type="term" value="C:large ribosomal subunit"/>
    <property type="evidence" value="ECO:0007669"/>
    <property type="project" value="InterPro"/>
</dbReference>
<name>A0A9D7S7Q3_9BACT</name>
<evidence type="ECO:0000256" key="3">
    <source>
        <dbReference type="ARBA" id="ARBA00023274"/>
    </source>
</evidence>
<dbReference type="EMBL" id="JADKFW010000004">
    <property type="protein sequence ID" value="MBK9716466.1"/>
    <property type="molecule type" value="Genomic_DNA"/>
</dbReference>
<accession>A0A9D7S7Q3</accession>
<dbReference type="GO" id="GO:0006412">
    <property type="term" value="P:translation"/>
    <property type="evidence" value="ECO:0007669"/>
    <property type="project" value="UniProtKB-UniRule"/>
</dbReference>
<dbReference type="AlphaFoldDB" id="A0A9D7S7Q3"/>
<dbReference type="HAMAP" id="MF_00340">
    <property type="entry name" value="Ribosomal_bL32"/>
    <property type="match status" value="1"/>
</dbReference>
<evidence type="ECO:0000256" key="6">
    <source>
        <dbReference type="SAM" id="MobiDB-lite"/>
    </source>
</evidence>
<dbReference type="Proteomes" id="UP000808349">
    <property type="component" value="Unassembled WGS sequence"/>
</dbReference>
<evidence type="ECO:0000256" key="2">
    <source>
        <dbReference type="ARBA" id="ARBA00022980"/>
    </source>
</evidence>
<evidence type="ECO:0000313" key="7">
    <source>
        <dbReference type="EMBL" id="MBK9716466.1"/>
    </source>
</evidence>
<dbReference type="SUPFAM" id="SSF57829">
    <property type="entry name" value="Zn-binding ribosomal proteins"/>
    <property type="match status" value="1"/>
</dbReference>
<reference evidence="7 8" key="1">
    <citation type="submission" date="2020-10" db="EMBL/GenBank/DDBJ databases">
        <title>Connecting structure to function with the recovery of over 1000 high-quality activated sludge metagenome-assembled genomes encoding full-length rRNA genes using long-read sequencing.</title>
        <authorList>
            <person name="Singleton C.M."/>
            <person name="Petriglieri F."/>
            <person name="Kristensen J.M."/>
            <person name="Kirkegaard R.H."/>
            <person name="Michaelsen T.Y."/>
            <person name="Andersen M.H."/>
            <person name="Karst S.M."/>
            <person name="Dueholm M.S."/>
            <person name="Nielsen P.H."/>
            <person name="Albertsen M."/>
        </authorList>
    </citation>
    <scope>NUCLEOTIDE SEQUENCE [LARGE SCALE GENOMIC DNA]</scope>
    <source>
        <strain evidence="7">Ribe_18-Q3-R11-54_BAT3C.373</strain>
    </source>
</reference>
<feature type="region of interest" description="Disordered" evidence="6">
    <location>
        <begin position="1"/>
        <end position="21"/>
    </location>
</feature>
<gene>
    <name evidence="5 7" type="primary">rpmF</name>
    <name evidence="7" type="ORF">IPO85_02885</name>
</gene>
<dbReference type="GO" id="GO:0003735">
    <property type="term" value="F:structural constituent of ribosome"/>
    <property type="evidence" value="ECO:0007669"/>
    <property type="project" value="InterPro"/>
</dbReference>
<dbReference type="PANTHER" id="PTHR35534">
    <property type="entry name" value="50S RIBOSOMAL PROTEIN L32"/>
    <property type="match status" value="1"/>
</dbReference>
<evidence type="ECO:0000256" key="4">
    <source>
        <dbReference type="ARBA" id="ARBA00035178"/>
    </source>
</evidence>
<evidence type="ECO:0000256" key="1">
    <source>
        <dbReference type="ARBA" id="ARBA00008560"/>
    </source>
</evidence>
<protein>
    <recommendedName>
        <fullName evidence="4 5">Large ribosomal subunit protein bL32</fullName>
    </recommendedName>
</protein>
<feature type="compositionally biased region" description="Basic residues" evidence="6">
    <location>
        <begin position="1"/>
        <end position="19"/>
    </location>
</feature>
<dbReference type="InterPro" id="IPR044957">
    <property type="entry name" value="Ribosomal_bL32_bact"/>
</dbReference>
<organism evidence="7 8">
    <name type="scientific">Candidatus Defluviibacterium haderslevense</name>
    <dbReference type="NCBI Taxonomy" id="2981993"/>
    <lineage>
        <taxon>Bacteria</taxon>
        <taxon>Pseudomonadati</taxon>
        <taxon>Bacteroidota</taxon>
        <taxon>Saprospiria</taxon>
        <taxon>Saprospirales</taxon>
        <taxon>Saprospiraceae</taxon>
        <taxon>Candidatus Defluviibacterium</taxon>
    </lineage>
</organism>
<dbReference type="PANTHER" id="PTHR35534:SF1">
    <property type="entry name" value="LARGE RIBOSOMAL SUBUNIT PROTEIN BL32"/>
    <property type="match status" value="1"/>
</dbReference>
<dbReference type="InterPro" id="IPR011332">
    <property type="entry name" value="Ribosomal_zn-bd"/>
</dbReference>
<comment type="similarity">
    <text evidence="1 5">Belongs to the bacterial ribosomal protein bL32 family.</text>
</comment>
<comment type="caution">
    <text evidence="7">The sequence shown here is derived from an EMBL/GenBank/DDBJ whole genome shotgun (WGS) entry which is preliminary data.</text>
</comment>
<dbReference type="InterPro" id="IPR002677">
    <property type="entry name" value="Ribosomal_bL32"/>
</dbReference>
<evidence type="ECO:0000256" key="5">
    <source>
        <dbReference type="HAMAP-Rule" id="MF_00340"/>
    </source>
</evidence>
<proteinExistence type="inferred from homology"/>
<sequence length="68" mass="7890">MPNPKWRHSKTRKRKRRTHYKAETPQLATCKSTGALHVMHHAHWHEGSMYYRGHVVIKAAEEATASEA</sequence>
<evidence type="ECO:0000313" key="8">
    <source>
        <dbReference type="Proteomes" id="UP000808349"/>
    </source>
</evidence>
<dbReference type="NCBIfam" id="TIGR01031">
    <property type="entry name" value="rpmF_bact"/>
    <property type="match status" value="1"/>
</dbReference>